<reference evidence="2 3" key="1">
    <citation type="submission" date="2019-03" db="EMBL/GenBank/DDBJ databases">
        <title>Rhodosporidium diobovatum UCD-FST 08-225 genome sequencing, assembly, and annotation.</title>
        <authorList>
            <person name="Fakankun I.U."/>
            <person name="Fristensky B."/>
            <person name="Levin D.B."/>
        </authorList>
    </citation>
    <scope>NUCLEOTIDE SEQUENCE [LARGE SCALE GENOMIC DNA]</scope>
    <source>
        <strain evidence="2 3">UCD-FST 08-225</strain>
    </source>
</reference>
<protein>
    <submittedName>
        <fullName evidence="2">Uncharacterized protein</fullName>
    </submittedName>
</protein>
<name>A0A5C5FLI3_9BASI</name>
<organism evidence="2 3">
    <name type="scientific">Rhodotorula diobovata</name>
    <dbReference type="NCBI Taxonomy" id="5288"/>
    <lineage>
        <taxon>Eukaryota</taxon>
        <taxon>Fungi</taxon>
        <taxon>Dikarya</taxon>
        <taxon>Basidiomycota</taxon>
        <taxon>Pucciniomycotina</taxon>
        <taxon>Microbotryomycetes</taxon>
        <taxon>Sporidiobolales</taxon>
        <taxon>Sporidiobolaceae</taxon>
        <taxon>Rhodotorula</taxon>
    </lineage>
</organism>
<gene>
    <name evidence="2" type="ORF">DMC30DRAFT_95801</name>
</gene>
<evidence type="ECO:0000313" key="3">
    <source>
        <dbReference type="Proteomes" id="UP000311382"/>
    </source>
</evidence>
<dbReference type="Proteomes" id="UP000311382">
    <property type="component" value="Unassembled WGS sequence"/>
</dbReference>
<feature type="region of interest" description="Disordered" evidence="1">
    <location>
        <begin position="235"/>
        <end position="264"/>
    </location>
</feature>
<keyword evidence="3" id="KW-1185">Reference proteome</keyword>
<dbReference type="EMBL" id="SOZI01000180">
    <property type="protein sequence ID" value="TNY17723.1"/>
    <property type="molecule type" value="Genomic_DNA"/>
</dbReference>
<comment type="caution">
    <text evidence="2">The sequence shown here is derived from an EMBL/GenBank/DDBJ whole genome shotgun (WGS) entry which is preliminary data.</text>
</comment>
<dbReference type="AlphaFoldDB" id="A0A5C5FLI3"/>
<feature type="compositionally biased region" description="Basic and acidic residues" evidence="1">
    <location>
        <begin position="235"/>
        <end position="247"/>
    </location>
</feature>
<evidence type="ECO:0000313" key="2">
    <source>
        <dbReference type="EMBL" id="TNY17723.1"/>
    </source>
</evidence>
<evidence type="ECO:0000256" key="1">
    <source>
        <dbReference type="SAM" id="MobiDB-lite"/>
    </source>
</evidence>
<accession>A0A5C5FLI3</accession>
<feature type="region of interest" description="Disordered" evidence="1">
    <location>
        <begin position="178"/>
        <end position="208"/>
    </location>
</feature>
<sequence>MPGVGIASRRAGAQLELRACCCRHRLRSTCGEVAAHIPPPPASLRHLSRRGDHDNGCALSTRADGPVECAASPTRGATVAPPVSVPPWFRSVLLPLLVPFLRPQASCLFAVETSTTARPRDPIREGTHLEETGDRFSCPPGTPSPRHVRACVRERARARASRSFHSFFLFHPSLRPRENADSFRPPRRPTHGLVQRARPPRQRSSRSLQARFCRRVGRFVGSCGLCCALSRALGPREGRRGREEAGHAEPGVGADVTRRGRTGA</sequence>
<proteinExistence type="predicted"/>